<reference evidence="4 5" key="1">
    <citation type="journal article" date="2023" name="Hortic Res">
        <title>Pangenome of water caltrop reveals structural variations and asymmetric subgenome divergence after allopolyploidization.</title>
        <authorList>
            <person name="Zhang X."/>
            <person name="Chen Y."/>
            <person name="Wang L."/>
            <person name="Yuan Y."/>
            <person name="Fang M."/>
            <person name="Shi L."/>
            <person name="Lu R."/>
            <person name="Comes H.P."/>
            <person name="Ma Y."/>
            <person name="Chen Y."/>
            <person name="Huang G."/>
            <person name="Zhou Y."/>
            <person name="Zheng Z."/>
            <person name="Qiu Y."/>
        </authorList>
    </citation>
    <scope>NUCLEOTIDE SEQUENCE [LARGE SCALE GENOMIC DNA]</scope>
    <source>
        <strain evidence="4">F231</strain>
    </source>
</reference>
<evidence type="ECO:0000256" key="3">
    <source>
        <dbReference type="SAM" id="MobiDB-lite"/>
    </source>
</evidence>
<dbReference type="EMBL" id="JAXQNO010000023">
    <property type="protein sequence ID" value="KAK4765034.1"/>
    <property type="molecule type" value="Genomic_DNA"/>
</dbReference>
<evidence type="ECO:0000313" key="4">
    <source>
        <dbReference type="EMBL" id="KAK4765034.1"/>
    </source>
</evidence>
<dbReference type="AlphaFoldDB" id="A0AAN7QEF6"/>
<gene>
    <name evidence="4" type="ORF">SAY86_026124</name>
</gene>
<protein>
    <submittedName>
        <fullName evidence="4">Uncharacterized protein</fullName>
    </submittedName>
</protein>
<feature type="region of interest" description="Disordered" evidence="3">
    <location>
        <begin position="50"/>
        <end position="85"/>
    </location>
</feature>
<sequence length="203" mass="22155">MGFQADSKAPPHHRHHQPVVTRGGGEMDGERWAIAGIPLRTPLKPIITNPLESVESDSEGCSSTTPTGEGSKIQAKVTCPPPPPRKRKASLKFRYGGAQEFFTPPADLESLFIRRAERAMEVNVMCYILRELLQTHRALYAGVAGSTVSISGLLSWLVSKFLHCAQSHMLPLLRPFAAAPWGSDQTLEMLAPSLRATIAPLHV</sequence>
<accession>A0AAN7QEF6</accession>
<dbReference type="PANTHER" id="PTHR33142:SF48">
    <property type="entry name" value="CYCLIN-DEPENDENT PROTEIN KINASE INHIBITOR SMR15"/>
    <property type="match status" value="1"/>
</dbReference>
<keyword evidence="2" id="KW-0131">Cell cycle</keyword>
<comment type="caution">
    <text evidence="4">The sequence shown here is derived from an EMBL/GenBank/DDBJ whole genome shotgun (WGS) entry which is preliminary data.</text>
</comment>
<dbReference type="GO" id="GO:0004860">
    <property type="term" value="F:protein kinase inhibitor activity"/>
    <property type="evidence" value="ECO:0007669"/>
    <property type="project" value="UniProtKB-KW"/>
</dbReference>
<dbReference type="Proteomes" id="UP001346149">
    <property type="component" value="Unassembled WGS sequence"/>
</dbReference>
<dbReference type="PANTHER" id="PTHR33142">
    <property type="entry name" value="CYCLIN-DEPENDENT PROTEIN KINASE INHIBITOR SMR13"/>
    <property type="match status" value="1"/>
</dbReference>
<organism evidence="4 5">
    <name type="scientific">Trapa natans</name>
    <name type="common">Water chestnut</name>
    <dbReference type="NCBI Taxonomy" id="22666"/>
    <lineage>
        <taxon>Eukaryota</taxon>
        <taxon>Viridiplantae</taxon>
        <taxon>Streptophyta</taxon>
        <taxon>Embryophyta</taxon>
        <taxon>Tracheophyta</taxon>
        <taxon>Spermatophyta</taxon>
        <taxon>Magnoliopsida</taxon>
        <taxon>eudicotyledons</taxon>
        <taxon>Gunneridae</taxon>
        <taxon>Pentapetalae</taxon>
        <taxon>rosids</taxon>
        <taxon>malvids</taxon>
        <taxon>Myrtales</taxon>
        <taxon>Lythraceae</taxon>
        <taxon>Trapa</taxon>
    </lineage>
</organism>
<evidence type="ECO:0000256" key="2">
    <source>
        <dbReference type="ARBA" id="ARBA00023306"/>
    </source>
</evidence>
<name>A0AAN7QEF6_TRANT</name>
<dbReference type="InterPro" id="IPR040389">
    <property type="entry name" value="SMR"/>
</dbReference>
<proteinExistence type="predicted"/>
<feature type="compositionally biased region" description="Polar residues" evidence="3">
    <location>
        <begin position="59"/>
        <end position="68"/>
    </location>
</feature>
<dbReference type="GO" id="GO:0032875">
    <property type="term" value="P:regulation of DNA endoreduplication"/>
    <property type="evidence" value="ECO:0007669"/>
    <property type="project" value="InterPro"/>
</dbReference>
<evidence type="ECO:0000313" key="5">
    <source>
        <dbReference type="Proteomes" id="UP001346149"/>
    </source>
</evidence>
<keyword evidence="5" id="KW-1185">Reference proteome</keyword>
<keyword evidence="1" id="KW-0649">Protein kinase inhibitor</keyword>
<feature type="region of interest" description="Disordered" evidence="3">
    <location>
        <begin position="1"/>
        <end position="27"/>
    </location>
</feature>
<evidence type="ECO:0000256" key="1">
    <source>
        <dbReference type="ARBA" id="ARBA00023013"/>
    </source>
</evidence>